<accession>A0A0C3A173</accession>
<dbReference type="HOGENOM" id="CLU_005726_1_0_1"/>
<dbReference type="InParanoid" id="A0A0C3A173"/>
<dbReference type="PANTHER" id="PTHR35871:SF1">
    <property type="entry name" value="CXC1-LIKE CYSTEINE CLUSTER ASSOCIATED WITH KDZ TRANSPOSASES DOMAIN-CONTAINING PROTEIN"/>
    <property type="match status" value="1"/>
</dbReference>
<protein>
    <submittedName>
        <fullName evidence="1">Uncharacterized protein</fullName>
    </submittedName>
</protein>
<dbReference type="Gene3D" id="3.30.420.10">
    <property type="entry name" value="Ribonuclease H-like superfamily/Ribonuclease H"/>
    <property type="match status" value="1"/>
</dbReference>
<proteinExistence type="predicted"/>
<keyword evidence="2" id="KW-1185">Reference proteome</keyword>
<evidence type="ECO:0000313" key="1">
    <source>
        <dbReference type="EMBL" id="KIM58422.1"/>
    </source>
</evidence>
<evidence type="ECO:0000313" key="2">
    <source>
        <dbReference type="Proteomes" id="UP000053989"/>
    </source>
</evidence>
<gene>
    <name evidence="1" type="ORF">SCLCIDRAFT_16784</name>
</gene>
<reference evidence="2" key="2">
    <citation type="submission" date="2015-01" db="EMBL/GenBank/DDBJ databases">
        <title>Evolutionary Origins and Diversification of the Mycorrhizal Mutualists.</title>
        <authorList>
            <consortium name="DOE Joint Genome Institute"/>
            <consortium name="Mycorrhizal Genomics Consortium"/>
            <person name="Kohler A."/>
            <person name="Kuo A."/>
            <person name="Nagy L.G."/>
            <person name="Floudas D."/>
            <person name="Copeland A."/>
            <person name="Barry K.W."/>
            <person name="Cichocki N."/>
            <person name="Veneault-Fourrey C."/>
            <person name="LaButti K."/>
            <person name="Lindquist E.A."/>
            <person name="Lipzen A."/>
            <person name="Lundell T."/>
            <person name="Morin E."/>
            <person name="Murat C."/>
            <person name="Riley R."/>
            <person name="Ohm R."/>
            <person name="Sun H."/>
            <person name="Tunlid A."/>
            <person name="Henrissat B."/>
            <person name="Grigoriev I.V."/>
            <person name="Hibbett D.S."/>
            <person name="Martin F."/>
        </authorList>
    </citation>
    <scope>NUCLEOTIDE SEQUENCE [LARGE SCALE GENOMIC DNA]</scope>
    <source>
        <strain evidence="2">Foug A</strain>
    </source>
</reference>
<dbReference type="OrthoDB" id="6511194at2759"/>
<sequence>MSRFLWTYIDVGHDGKPHSFNPVGGQWSKATDQTARTINFGEQNSSYLSWKLHKWTRAYKQKRVSPIDDEAVVEELSLHLCSIGKYAHAEDILDFLRDPENQECLKAKGQYVDGHEHADVVAYHQNIFLPAWSNLQPQMRKWQVNLTNNDPKGEGASLMVADFVSADYEWLQSPNGDESAHVLFKAGKGRDGYFTNDEVVAQVGRAMDILVKYYPNKDHIFVFDNAKTHLKHANDALSAHKMPKFPSESWGIMVIAKDANGKPVQDGNGNAVKEKIRMADARLQNGVPQPLYFPEGHEHAGWFKGMAQILCPLDKTECCCHRLMFNQPDFANIESIVETTCQSHGSEVIFLPKFHCELNFIEQCWGLVKQIYRMKPRPTSEDVLERSVVDSLEAMPLNSMWHFAIRSSCFMDAYLKGLNGQQVAWAIKKYRGHRVLPESILLKFDTAHSSDSTANKSTT</sequence>
<organism evidence="1 2">
    <name type="scientific">Scleroderma citrinum Foug A</name>
    <dbReference type="NCBI Taxonomy" id="1036808"/>
    <lineage>
        <taxon>Eukaryota</taxon>
        <taxon>Fungi</taxon>
        <taxon>Dikarya</taxon>
        <taxon>Basidiomycota</taxon>
        <taxon>Agaricomycotina</taxon>
        <taxon>Agaricomycetes</taxon>
        <taxon>Agaricomycetidae</taxon>
        <taxon>Boletales</taxon>
        <taxon>Sclerodermatineae</taxon>
        <taxon>Sclerodermataceae</taxon>
        <taxon>Scleroderma</taxon>
    </lineage>
</organism>
<dbReference type="GO" id="GO:0003676">
    <property type="term" value="F:nucleic acid binding"/>
    <property type="evidence" value="ECO:0007669"/>
    <property type="project" value="InterPro"/>
</dbReference>
<dbReference type="AlphaFoldDB" id="A0A0C3A173"/>
<dbReference type="EMBL" id="KN822086">
    <property type="protein sequence ID" value="KIM58422.1"/>
    <property type="molecule type" value="Genomic_DNA"/>
</dbReference>
<reference evidence="1 2" key="1">
    <citation type="submission" date="2014-04" db="EMBL/GenBank/DDBJ databases">
        <authorList>
            <consortium name="DOE Joint Genome Institute"/>
            <person name="Kuo A."/>
            <person name="Kohler A."/>
            <person name="Nagy L.G."/>
            <person name="Floudas D."/>
            <person name="Copeland A."/>
            <person name="Barry K.W."/>
            <person name="Cichocki N."/>
            <person name="Veneault-Fourrey C."/>
            <person name="LaButti K."/>
            <person name="Lindquist E.A."/>
            <person name="Lipzen A."/>
            <person name="Lundell T."/>
            <person name="Morin E."/>
            <person name="Murat C."/>
            <person name="Sun H."/>
            <person name="Tunlid A."/>
            <person name="Henrissat B."/>
            <person name="Grigoriev I.V."/>
            <person name="Hibbett D.S."/>
            <person name="Martin F."/>
            <person name="Nordberg H.P."/>
            <person name="Cantor M.N."/>
            <person name="Hua S.X."/>
        </authorList>
    </citation>
    <scope>NUCLEOTIDE SEQUENCE [LARGE SCALE GENOMIC DNA]</scope>
    <source>
        <strain evidence="1 2">Foug A</strain>
    </source>
</reference>
<dbReference type="Proteomes" id="UP000053989">
    <property type="component" value="Unassembled WGS sequence"/>
</dbReference>
<name>A0A0C3A173_9AGAM</name>
<dbReference type="InterPro" id="IPR036397">
    <property type="entry name" value="RNaseH_sf"/>
</dbReference>
<dbReference type="PANTHER" id="PTHR35871">
    <property type="entry name" value="EXPRESSED PROTEIN"/>
    <property type="match status" value="1"/>
</dbReference>